<dbReference type="EMBL" id="AP022569">
    <property type="protein sequence ID" value="BBX44310.1"/>
    <property type="molecule type" value="Genomic_DNA"/>
</dbReference>
<evidence type="ECO:0000313" key="2">
    <source>
        <dbReference type="Proteomes" id="UP000465866"/>
    </source>
</evidence>
<proteinExistence type="predicted"/>
<protein>
    <recommendedName>
        <fullName evidence="3">DUF559 domain-containing protein</fullName>
    </recommendedName>
</protein>
<evidence type="ECO:0008006" key="3">
    <source>
        <dbReference type="Google" id="ProtNLM"/>
    </source>
</evidence>
<name>A0A7I7KQ72_9MYCO</name>
<sequence>MNRRIRHTVDGEHHLSMGEVFRGSEALSDSALTEHELRRWYRPIFRDVYVPRESAPSFDDRIVGAWLWSRRKAVVAGAAAAALHGAAWVDVDTPIELIGKSARAQRGLVVRDEILDADEITQVRRLPVTTVARTAFDLGRHLPRGQAVARLDALMRARPFSIDDVNVLAQRYKGARGLRSLSAALPLVDDRAASPKETWLRLLLLDSGLPKPSLQIPLIRGRRLIAVFDLGWEDYKVAVEYDGDYHRSDRRRFVKDIDKIGAAEEQGWVVIRVVSEHQPRVVVSRVYRALTRRGWHPDRRQRAALTRFVTLASISA</sequence>
<dbReference type="Proteomes" id="UP000465866">
    <property type="component" value="Chromosome"/>
</dbReference>
<organism evidence="1 2">
    <name type="scientific">Mycobacterium cookii</name>
    <dbReference type="NCBI Taxonomy" id="1775"/>
    <lineage>
        <taxon>Bacteria</taxon>
        <taxon>Bacillati</taxon>
        <taxon>Actinomycetota</taxon>
        <taxon>Actinomycetes</taxon>
        <taxon>Mycobacteriales</taxon>
        <taxon>Mycobacteriaceae</taxon>
        <taxon>Mycobacterium</taxon>
    </lineage>
</organism>
<reference evidence="1 2" key="1">
    <citation type="journal article" date="2019" name="Emerg. Microbes Infect.">
        <title>Comprehensive subspecies identification of 175 nontuberculous mycobacteria species based on 7547 genomic profiles.</title>
        <authorList>
            <person name="Matsumoto Y."/>
            <person name="Kinjo T."/>
            <person name="Motooka D."/>
            <person name="Nabeya D."/>
            <person name="Jung N."/>
            <person name="Uechi K."/>
            <person name="Horii T."/>
            <person name="Iida T."/>
            <person name="Fujita J."/>
            <person name="Nakamura S."/>
        </authorList>
    </citation>
    <scope>NUCLEOTIDE SEQUENCE [LARGE SCALE GENOMIC DNA]</scope>
    <source>
        <strain evidence="1 2">JCM 12404</strain>
    </source>
</reference>
<accession>A0A7I7KQ72</accession>
<evidence type="ECO:0000313" key="1">
    <source>
        <dbReference type="EMBL" id="BBX44310.1"/>
    </source>
</evidence>
<keyword evidence="2" id="KW-1185">Reference proteome</keyword>
<gene>
    <name evidence="1" type="ORF">MCOO_03250</name>
</gene>
<dbReference type="Gene3D" id="3.40.960.10">
    <property type="entry name" value="VSR Endonuclease"/>
    <property type="match status" value="1"/>
</dbReference>
<dbReference type="AlphaFoldDB" id="A0A7I7KQ72"/>
<dbReference type="KEGG" id="mcoo:MCOO_03250"/>